<reference evidence="1" key="2">
    <citation type="submission" date="2020-09" db="EMBL/GenBank/DDBJ databases">
        <authorList>
            <person name="Sun Q."/>
            <person name="Zhou Y."/>
        </authorList>
    </citation>
    <scope>NUCLEOTIDE SEQUENCE</scope>
    <source>
        <strain evidence="1">CGMCC 1.14988</strain>
    </source>
</reference>
<evidence type="ECO:0000313" key="2">
    <source>
        <dbReference type="Proteomes" id="UP000650511"/>
    </source>
</evidence>
<protein>
    <submittedName>
        <fullName evidence="1">Uncharacterized protein</fullName>
    </submittedName>
</protein>
<evidence type="ECO:0000313" key="1">
    <source>
        <dbReference type="EMBL" id="GGI02963.1"/>
    </source>
</evidence>
<sequence>MPRWLRRLLLAVLIAVVVVVLFTTVFPWVERQLEDPTLGAVGQLLRVPR</sequence>
<reference evidence="1" key="1">
    <citation type="journal article" date="2014" name="Int. J. Syst. Evol. Microbiol.">
        <title>Complete genome sequence of Corynebacterium casei LMG S-19264T (=DSM 44701T), isolated from a smear-ripened cheese.</title>
        <authorList>
            <consortium name="US DOE Joint Genome Institute (JGI-PGF)"/>
            <person name="Walter F."/>
            <person name="Albersmeier A."/>
            <person name="Kalinowski J."/>
            <person name="Ruckert C."/>
        </authorList>
    </citation>
    <scope>NUCLEOTIDE SEQUENCE</scope>
    <source>
        <strain evidence="1">CGMCC 1.14988</strain>
    </source>
</reference>
<dbReference type="AlphaFoldDB" id="A0A8J3A6V9"/>
<accession>A0A8J3A6V9</accession>
<name>A0A8J3A6V9_9ACTN</name>
<keyword evidence="2" id="KW-1185">Reference proteome</keyword>
<organism evidence="1 2">
    <name type="scientific">Egicoccus halophilus</name>
    <dbReference type="NCBI Taxonomy" id="1670830"/>
    <lineage>
        <taxon>Bacteria</taxon>
        <taxon>Bacillati</taxon>
        <taxon>Actinomycetota</taxon>
        <taxon>Nitriliruptoria</taxon>
        <taxon>Egicoccales</taxon>
        <taxon>Egicoccaceae</taxon>
        <taxon>Egicoccus</taxon>
    </lineage>
</organism>
<proteinExistence type="predicted"/>
<gene>
    <name evidence="1" type="ORF">GCM10011354_02150</name>
</gene>
<dbReference type="EMBL" id="BMHA01000001">
    <property type="protein sequence ID" value="GGI02963.1"/>
    <property type="molecule type" value="Genomic_DNA"/>
</dbReference>
<dbReference type="Proteomes" id="UP000650511">
    <property type="component" value="Unassembled WGS sequence"/>
</dbReference>
<comment type="caution">
    <text evidence="1">The sequence shown here is derived from an EMBL/GenBank/DDBJ whole genome shotgun (WGS) entry which is preliminary data.</text>
</comment>